<proteinExistence type="inferred from homology"/>
<dbReference type="Pfam" id="PF22037">
    <property type="entry name" value="PSD13_N"/>
    <property type="match status" value="1"/>
</dbReference>
<dbReference type="Proteomes" id="UP000054279">
    <property type="component" value="Unassembled WGS sequence"/>
</dbReference>
<evidence type="ECO:0000313" key="4">
    <source>
        <dbReference type="EMBL" id="KIJ25316.1"/>
    </source>
</evidence>
<dbReference type="SMART" id="SM00088">
    <property type="entry name" value="PINT"/>
    <property type="match status" value="1"/>
</dbReference>
<dbReference type="PANTHER" id="PTHR10539">
    <property type="entry name" value="26S PROTEASOME NON-ATPASE REGULATORY SUBUNIT 13"/>
    <property type="match status" value="1"/>
</dbReference>
<name>A0A0C9UIV0_SPHS4</name>
<dbReference type="PANTHER" id="PTHR10539:SF0">
    <property type="entry name" value="26S PROTEASOME NON-ATPASE REGULATORY SUBUNIT 13"/>
    <property type="match status" value="1"/>
</dbReference>
<dbReference type="InterPro" id="IPR000717">
    <property type="entry name" value="PCI_dom"/>
</dbReference>
<protein>
    <recommendedName>
        <fullName evidence="3">PCI domain-containing protein</fullName>
    </recommendedName>
</protein>
<dbReference type="EMBL" id="KN837421">
    <property type="protein sequence ID" value="KIJ25316.1"/>
    <property type="molecule type" value="Genomic_DNA"/>
</dbReference>
<dbReference type="PROSITE" id="PS50250">
    <property type="entry name" value="PCI"/>
    <property type="match status" value="1"/>
</dbReference>
<dbReference type="OrthoDB" id="1093at2759"/>
<dbReference type="AlphaFoldDB" id="A0A0C9UIV0"/>
<evidence type="ECO:0000256" key="1">
    <source>
        <dbReference type="ARBA" id="ARBA00006207"/>
    </source>
</evidence>
<dbReference type="GO" id="GO:0005829">
    <property type="term" value="C:cytosol"/>
    <property type="evidence" value="ECO:0007669"/>
    <property type="project" value="TreeGrafter"/>
</dbReference>
<keyword evidence="5" id="KW-1185">Reference proteome</keyword>
<dbReference type="Pfam" id="PF01399">
    <property type="entry name" value="PCI"/>
    <property type="match status" value="1"/>
</dbReference>
<evidence type="ECO:0000259" key="3">
    <source>
        <dbReference type="PROSITE" id="PS50250"/>
    </source>
</evidence>
<dbReference type="SUPFAM" id="SSF46785">
    <property type="entry name" value="Winged helix' DNA-binding domain"/>
    <property type="match status" value="1"/>
</dbReference>
<dbReference type="InterPro" id="IPR035298">
    <property type="entry name" value="PSMD13"/>
</dbReference>
<comment type="similarity">
    <text evidence="1">Belongs to the proteasome subunit S11 family.</text>
</comment>
<dbReference type="GO" id="GO:0005634">
    <property type="term" value="C:nucleus"/>
    <property type="evidence" value="ECO:0007669"/>
    <property type="project" value="TreeGrafter"/>
</dbReference>
<accession>A0A0C9UIV0</accession>
<dbReference type="GO" id="GO:0008541">
    <property type="term" value="C:proteasome regulatory particle, lid subcomplex"/>
    <property type="evidence" value="ECO:0007669"/>
    <property type="project" value="TreeGrafter"/>
</dbReference>
<dbReference type="InterPro" id="IPR036390">
    <property type="entry name" value="WH_DNA-bd_sf"/>
</dbReference>
<evidence type="ECO:0000313" key="5">
    <source>
        <dbReference type="Proteomes" id="UP000054279"/>
    </source>
</evidence>
<reference evidence="4 5" key="1">
    <citation type="submission" date="2014-06" db="EMBL/GenBank/DDBJ databases">
        <title>Evolutionary Origins and Diversification of the Mycorrhizal Mutualists.</title>
        <authorList>
            <consortium name="DOE Joint Genome Institute"/>
            <consortium name="Mycorrhizal Genomics Consortium"/>
            <person name="Kohler A."/>
            <person name="Kuo A."/>
            <person name="Nagy L.G."/>
            <person name="Floudas D."/>
            <person name="Copeland A."/>
            <person name="Barry K.W."/>
            <person name="Cichocki N."/>
            <person name="Veneault-Fourrey C."/>
            <person name="LaButti K."/>
            <person name="Lindquist E.A."/>
            <person name="Lipzen A."/>
            <person name="Lundell T."/>
            <person name="Morin E."/>
            <person name="Murat C."/>
            <person name="Riley R."/>
            <person name="Ohm R."/>
            <person name="Sun H."/>
            <person name="Tunlid A."/>
            <person name="Henrissat B."/>
            <person name="Grigoriev I.V."/>
            <person name="Hibbett D.S."/>
            <person name="Martin F."/>
        </authorList>
    </citation>
    <scope>NUCLEOTIDE SEQUENCE [LARGE SCALE GENOMIC DNA]</scope>
    <source>
        <strain evidence="4 5">SS14</strain>
    </source>
</reference>
<gene>
    <name evidence="4" type="ORF">M422DRAFT_193613</name>
</gene>
<organism evidence="4 5">
    <name type="scientific">Sphaerobolus stellatus (strain SS14)</name>
    <dbReference type="NCBI Taxonomy" id="990650"/>
    <lineage>
        <taxon>Eukaryota</taxon>
        <taxon>Fungi</taxon>
        <taxon>Dikarya</taxon>
        <taxon>Basidiomycota</taxon>
        <taxon>Agaricomycotina</taxon>
        <taxon>Agaricomycetes</taxon>
        <taxon>Phallomycetidae</taxon>
        <taxon>Geastrales</taxon>
        <taxon>Sphaerobolaceae</taxon>
        <taxon>Sphaerobolus</taxon>
    </lineage>
</organism>
<dbReference type="HOGENOM" id="CLU_042989_0_0_1"/>
<dbReference type="InterPro" id="IPR054179">
    <property type="entry name" value="PSD13_N"/>
</dbReference>
<sequence>MQVDTAPKIDVDAYVSGLYSTVPPELQALVESFGKLHHRKLWHQLTQAVSEFIDHSASKPFRVDIFTLFVREFESHINQLTLVQMGAKVSREFEDPTTHLNFLTSLLSRINKAESPEAYVLVLSTLAHAKLLYGDLLGTKTDIDEAGKTLDDLDSVDPSVNAAYYSVSADYYKARAEYAPYYKNSLLYLACIDVNVDLTPAERLQRAHDLGVSAFLGDTIYNFGELLMHPILDSLDNTEYDWIKKLLFTFNEGNIGKFESLAPLFPKEPILQENYPFLRQKICLMALIESVFKRPAEDRTMTFEAIAHETRLPVDEVEHLLMKALSLKLIRGSIDQVDEKASITWVQPRVLSRPQIGQLADRLTAWCDKLNKLEGFVSQTTPELFANA</sequence>
<keyword evidence="2" id="KW-0647">Proteasome</keyword>
<dbReference type="GO" id="GO:0006511">
    <property type="term" value="P:ubiquitin-dependent protein catabolic process"/>
    <property type="evidence" value="ECO:0007669"/>
    <property type="project" value="TreeGrafter"/>
</dbReference>
<evidence type="ECO:0000256" key="2">
    <source>
        <dbReference type="ARBA" id="ARBA00022942"/>
    </source>
</evidence>
<dbReference type="GO" id="GO:0005198">
    <property type="term" value="F:structural molecule activity"/>
    <property type="evidence" value="ECO:0007669"/>
    <property type="project" value="TreeGrafter"/>
</dbReference>
<feature type="domain" description="PCI" evidence="3">
    <location>
        <begin position="180"/>
        <end position="348"/>
    </location>
</feature>